<dbReference type="SUPFAM" id="SSF55144">
    <property type="entry name" value="LigT-like"/>
    <property type="match status" value="1"/>
</dbReference>
<dbReference type="InterPro" id="IPR009097">
    <property type="entry name" value="Cyclic_Pdiesterase"/>
</dbReference>
<keyword evidence="1" id="KW-0436">Ligase</keyword>
<accession>A0AAU7UGE1</accession>
<geneLocation type="plasmid" evidence="1">
    <name>pDson05</name>
</geneLocation>
<sequence length="175" mass="19171">MDADTQPLFLVLELDEPAASRITELRTACRDAFRASLPAEITVTGSSGVGVLVPGQAIEEIAGVMQEVAQGFAPVQACFGPVMRFPDTNIFAFTMTDEAPFRALHHQFVTSTLKFERSAFPFKPHCTISSIPVTEEEATRRLRYRWSEAFSLSTLALYGLRGGQVTRLATVSLPC</sequence>
<evidence type="ECO:0000313" key="1">
    <source>
        <dbReference type="EMBL" id="XBV87616.1"/>
    </source>
</evidence>
<dbReference type="Pfam" id="PF13563">
    <property type="entry name" value="2_5_RNA_ligase2"/>
    <property type="match status" value="1"/>
</dbReference>
<dbReference type="KEGG" id="dsc:ABOD76_22145"/>
<dbReference type="GO" id="GO:0016874">
    <property type="term" value="F:ligase activity"/>
    <property type="evidence" value="ECO:0007669"/>
    <property type="project" value="UniProtKB-KW"/>
</dbReference>
<reference evidence="1" key="1">
    <citation type="submission" date="2024-06" db="EMBL/GenBank/DDBJ databases">
        <title>Draft Genome Sequence of Deinococcus sonorensis Type Strain KR-87, a Biofilm Producing Representative of the Genus Deinococcus.</title>
        <authorList>
            <person name="Boren L.S."/>
            <person name="Grosso R.A."/>
            <person name="Hugenberg-Cox A.N."/>
            <person name="Hill J.T.E."/>
            <person name="Albert C.M."/>
            <person name="Tuohy J.M."/>
        </authorList>
    </citation>
    <scope>NUCLEOTIDE SEQUENCE</scope>
    <source>
        <strain evidence="1">KR-87</strain>
        <plasmid evidence="1">pDson05</plasmid>
    </source>
</reference>
<gene>
    <name evidence="1" type="ORF">ABOD76_22145</name>
</gene>
<dbReference type="AlphaFoldDB" id="A0AAU7UGE1"/>
<name>A0AAU7UGE1_9DEIO</name>
<keyword evidence="1" id="KW-0614">Plasmid</keyword>
<dbReference type="EMBL" id="CP158301">
    <property type="protein sequence ID" value="XBV87616.1"/>
    <property type="molecule type" value="Genomic_DNA"/>
</dbReference>
<protein>
    <submittedName>
        <fullName evidence="1">2'-5' RNA ligase family protein</fullName>
    </submittedName>
</protein>
<dbReference type="RefSeq" id="WP_350245765.1">
    <property type="nucleotide sequence ID" value="NZ_CP158301.1"/>
</dbReference>
<organism evidence="1">
    <name type="scientific">Deinococcus sonorensis KR-87</name>
    <dbReference type="NCBI Taxonomy" id="694439"/>
    <lineage>
        <taxon>Bacteria</taxon>
        <taxon>Thermotogati</taxon>
        <taxon>Deinococcota</taxon>
        <taxon>Deinococci</taxon>
        <taxon>Deinococcales</taxon>
        <taxon>Deinococcaceae</taxon>
        <taxon>Deinococcus</taxon>
    </lineage>
</organism>
<proteinExistence type="predicted"/>
<dbReference type="Gene3D" id="3.90.1140.10">
    <property type="entry name" value="Cyclic phosphodiesterase"/>
    <property type="match status" value="1"/>
</dbReference>